<dbReference type="InterPro" id="IPR036280">
    <property type="entry name" value="Multihaem_cyt_sf"/>
</dbReference>
<dbReference type="SUPFAM" id="SSF48695">
    <property type="entry name" value="Multiheme cytochromes"/>
    <property type="match status" value="1"/>
</dbReference>
<keyword evidence="2" id="KW-0449">Lipoprotein</keyword>
<dbReference type="Proteomes" id="UP000008825">
    <property type="component" value="Chromosome"/>
</dbReference>
<evidence type="ECO:0000313" key="2">
    <source>
        <dbReference type="EMBL" id="ACH38120.1"/>
    </source>
</evidence>
<dbReference type="EMBL" id="CP001124">
    <property type="protein sequence ID" value="ACH38120.1"/>
    <property type="molecule type" value="Genomic_DNA"/>
</dbReference>
<reference evidence="2 3" key="1">
    <citation type="submission" date="2008-07" db="EMBL/GenBank/DDBJ databases">
        <title>Complete sequence of Geobacter bemidjiensis BEM.</title>
        <authorList>
            <consortium name="US DOE Joint Genome Institute"/>
            <person name="Lucas S."/>
            <person name="Copeland A."/>
            <person name="Lapidus A."/>
            <person name="Glavina del Rio T."/>
            <person name="Dalin E."/>
            <person name="Tice H."/>
            <person name="Bruce D."/>
            <person name="Goodwin L."/>
            <person name="Pitluck S."/>
            <person name="Kiss H."/>
            <person name="Brettin T."/>
            <person name="Detter J.C."/>
            <person name="Han C."/>
            <person name="Kuske C.R."/>
            <person name="Schmutz J."/>
            <person name="Larimer F."/>
            <person name="Land M."/>
            <person name="Hauser L."/>
            <person name="Kyrpides N."/>
            <person name="Lykidis A."/>
            <person name="Lovley D."/>
            <person name="Richardson P."/>
        </authorList>
    </citation>
    <scope>NUCLEOTIDE SEQUENCE [LARGE SCALE GENOMIC DNA]</scope>
    <source>
        <strain evidence="3">ATCC BAA-1014 / DSM 16622 / JCM 12645 / Bem</strain>
    </source>
</reference>
<name>B5EH18_CITBB</name>
<gene>
    <name evidence="2" type="ordered locus">Gbem_1100</name>
</gene>
<accession>B5EH18</accession>
<sequence>MSAGRYINLKSLDFSRYAFALVLLLVSGCGDVSTVTQEASQTGASESKQTISAASTVDVSKLPMQARQRLSAPPPVAVFGMTYFDTTIGKEFIYDGKMWVPHDSTVESYYVKKGITLSKTAALMTQDEVCVDGDPSCTPTGAHGAPGMAVAGHYTFDCAVCHKVGGRLVFDKNGPAYAAGKPAPTFDASAKTCLNVACHNISGTFSYYTYDWGMDAVVLSTLTYGGGVPRATPSWYTTGPAGCSACHDDPPRNGSNGSNIWHSGKHANQGPTGEANQCQFCHPDASSPGNGIGDTITNPSLHANGSVQVQATFKTWCFGCH</sequence>
<keyword evidence="3" id="KW-1185">Reference proteome</keyword>
<dbReference type="PROSITE" id="PS51257">
    <property type="entry name" value="PROKAR_LIPOPROTEIN"/>
    <property type="match status" value="1"/>
</dbReference>
<dbReference type="KEGG" id="gbm:Gbem_1100"/>
<protein>
    <submittedName>
        <fullName evidence="2">Lipoprotein cytochrome c</fullName>
    </submittedName>
</protein>
<reference evidence="2 3" key="2">
    <citation type="journal article" date="2010" name="BMC Genomics">
        <title>The genome of Geobacter bemidjiensis, exemplar for the subsurface clade of Geobacter species that predominate in Fe(III)-reducing subsurface environments.</title>
        <authorList>
            <person name="Aklujkar M."/>
            <person name="Young N.D."/>
            <person name="Holmes D."/>
            <person name="Chavan M."/>
            <person name="Risso C."/>
            <person name="Kiss H.E."/>
            <person name="Han C.S."/>
            <person name="Land M.L."/>
            <person name="Lovley D.R."/>
        </authorList>
    </citation>
    <scope>NUCLEOTIDE SEQUENCE [LARGE SCALE GENOMIC DNA]</scope>
    <source>
        <strain evidence="3">ATCC BAA-1014 / DSM 16622 / JCM 12645 / Bem</strain>
    </source>
</reference>
<dbReference type="HOGENOM" id="CLU_857279_0_0_7"/>
<evidence type="ECO:0000256" key="1">
    <source>
        <dbReference type="SAM" id="MobiDB-lite"/>
    </source>
</evidence>
<evidence type="ECO:0000313" key="3">
    <source>
        <dbReference type="Proteomes" id="UP000008825"/>
    </source>
</evidence>
<organism evidence="2 3">
    <name type="scientific">Citrifermentans bemidjiense (strain ATCC BAA-1014 / DSM 16622 / JCM 12645 / Bem)</name>
    <name type="common">Geobacter bemidjiensis</name>
    <dbReference type="NCBI Taxonomy" id="404380"/>
    <lineage>
        <taxon>Bacteria</taxon>
        <taxon>Pseudomonadati</taxon>
        <taxon>Thermodesulfobacteriota</taxon>
        <taxon>Desulfuromonadia</taxon>
        <taxon>Geobacterales</taxon>
        <taxon>Geobacteraceae</taxon>
        <taxon>Citrifermentans</taxon>
    </lineage>
</organism>
<feature type="region of interest" description="Disordered" evidence="1">
    <location>
        <begin position="254"/>
        <end position="274"/>
    </location>
</feature>
<proteinExistence type="predicted"/>
<dbReference type="RefSeq" id="WP_012529533.1">
    <property type="nucleotide sequence ID" value="NC_011146.1"/>
</dbReference>
<dbReference type="OrthoDB" id="9810317at2"/>
<dbReference type="AlphaFoldDB" id="B5EH18"/>